<protein>
    <submittedName>
        <fullName evidence="1">Uncharacterized protein</fullName>
    </submittedName>
</protein>
<name>A0AA48RFR5_9ZZZZ</name>
<organism evidence="1">
    <name type="scientific">freshwater sediment metagenome</name>
    <dbReference type="NCBI Taxonomy" id="556182"/>
    <lineage>
        <taxon>unclassified sequences</taxon>
        <taxon>metagenomes</taxon>
        <taxon>ecological metagenomes</taxon>
    </lineage>
</organism>
<dbReference type="EMBL" id="OY288114">
    <property type="protein sequence ID" value="CAJ0888848.1"/>
    <property type="molecule type" value="Genomic_DNA"/>
</dbReference>
<accession>A0AA48RFR5</accession>
<sequence length="58" mass="6766">MWQAEKRKIEADRKLGVDVRKERLALIGPEPEKALEPFLVFHDLSLNGLTELRRRPQA</sequence>
<dbReference type="AlphaFoldDB" id="A0AA48RFR5"/>
<reference evidence="1" key="1">
    <citation type="submission" date="2023-07" db="EMBL/GenBank/DDBJ databases">
        <authorList>
            <person name="Pelsma A.J. K."/>
        </authorList>
    </citation>
    <scope>NUCLEOTIDE SEQUENCE</scope>
</reference>
<evidence type="ECO:0000313" key="1">
    <source>
        <dbReference type="EMBL" id="CAJ0888848.1"/>
    </source>
</evidence>
<gene>
    <name evidence="1" type="ORF">AMST5_03912</name>
</gene>
<proteinExistence type="predicted"/>